<dbReference type="Gene3D" id="1.10.510.10">
    <property type="entry name" value="Transferase(Phosphotransferase) domain 1"/>
    <property type="match status" value="1"/>
</dbReference>
<dbReference type="CDD" id="cd14014">
    <property type="entry name" value="STKc_PknB_like"/>
    <property type="match status" value="1"/>
</dbReference>
<dbReference type="GO" id="GO:0080090">
    <property type="term" value="P:regulation of primary metabolic process"/>
    <property type="evidence" value="ECO:0007669"/>
    <property type="project" value="UniProtKB-ARBA"/>
</dbReference>
<keyword evidence="6" id="KW-0067">ATP-binding</keyword>
<dbReference type="Proteomes" id="UP000240988">
    <property type="component" value="Unassembled WGS sequence"/>
</dbReference>
<keyword evidence="10" id="KW-1133">Transmembrane helix</keyword>
<feature type="domain" description="Protein kinase" evidence="11">
    <location>
        <begin position="12"/>
        <end position="282"/>
    </location>
</feature>
<keyword evidence="2 12" id="KW-0723">Serine/threonine-protein kinase</keyword>
<dbReference type="InterPro" id="IPR011009">
    <property type="entry name" value="Kinase-like_dom_sf"/>
</dbReference>
<keyword evidence="4" id="KW-0547">Nucleotide-binding</keyword>
<sequence length="660" mass="69920">MPLSEGEQFAGYTVTRLLGSGEMGEVYLARHPRLPRFEALKILRADLSADPDFKRRFNQEADQASGLWHPNIVGVHDRGEYDGRLWIAMDYVNGPNLTAVLAERRQGGLSAGEVVEVVSAVANALDHAHHLGLLHRDVKPENIMISRPDDGSAPRILLSDFGIARPTADDADATQAVTDTTTTVIGHSLNYSAPEQLRGAKIDGRTDQYALAATAYQLLTGERPFSHANPIAVINAQLTAAPPRPGATRPELSTTDATFARALAKDPAQRFGRCGEFAAALAAQLQQQPAAAPPPQPHGGPMPPPPSGYPGSPPPQWQPGPPRRKRKRLVLGLVSALAAIAVLVGAAIVAVHKFGGPDAAALAAQDRDGARLAGQHYLEALATGDARTVLSLSTQQPATPQLLTDKTLNAQLSATPITDIMVTIDPTQNADVPSDTQHLTLSAHFGPTPSQTAISAHKKDGQWKLDATTIAVTITPPPNADAAMKALTVSGASIDGATTISVFPGTPQVSSSNRYIDITADTRPLLLEALTNTAHPPTIAPVITLNDAGRQASLDALDRRLVYCFAGVAPPEGCCPPGGCPVTQNTGVEPNSQKLIKLQSTQNMNYELDPKTLRVHITGTLYYSAQATLHSQTVPLRSTYTVDSQADLSAQPPTYVPRGQ</sequence>
<dbReference type="InterPro" id="IPR008271">
    <property type="entry name" value="Ser/Thr_kinase_AS"/>
</dbReference>
<keyword evidence="10" id="KW-0472">Membrane</keyword>
<comment type="catalytic activity">
    <reaction evidence="8">
        <text>L-seryl-[protein] + ATP = O-phospho-L-seryl-[protein] + ADP + H(+)</text>
        <dbReference type="Rhea" id="RHEA:17989"/>
        <dbReference type="Rhea" id="RHEA-COMP:9863"/>
        <dbReference type="Rhea" id="RHEA-COMP:11604"/>
        <dbReference type="ChEBI" id="CHEBI:15378"/>
        <dbReference type="ChEBI" id="CHEBI:29999"/>
        <dbReference type="ChEBI" id="CHEBI:30616"/>
        <dbReference type="ChEBI" id="CHEBI:83421"/>
        <dbReference type="ChEBI" id="CHEBI:456216"/>
        <dbReference type="EC" id="2.7.11.1"/>
    </reaction>
</comment>
<dbReference type="FunFam" id="3.30.200.20:FF:000035">
    <property type="entry name" value="Serine/threonine protein kinase Stk1"/>
    <property type="match status" value="1"/>
</dbReference>
<keyword evidence="5 12" id="KW-0418">Kinase</keyword>
<gene>
    <name evidence="12" type="ORF">MRAB57_5534</name>
</gene>
<evidence type="ECO:0000256" key="3">
    <source>
        <dbReference type="ARBA" id="ARBA00022679"/>
    </source>
</evidence>
<evidence type="ECO:0000256" key="5">
    <source>
        <dbReference type="ARBA" id="ARBA00022777"/>
    </source>
</evidence>
<dbReference type="SUPFAM" id="SSF56112">
    <property type="entry name" value="Protein kinase-like (PK-like)"/>
    <property type="match status" value="1"/>
</dbReference>
<dbReference type="AlphaFoldDB" id="A0A2U3P1W7"/>
<proteinExistence type="predicted"/>
<keyword evidence="3" id="KW-0808">Transferase</keyword>
<feature type="region of interest" description="Disordered" evidence="9">
    <location>
        <begin position="285"/>
        <end position="324"/>
    </location>
</feature>
<evidence type="ECO:0000256" key="6">
    <source>
        <dbReference type="ARBA" id="ARBA00022840"/>
    </source>
</evidence>
<dbReference type="Gene3D" id="3.30.200.20">
    <property type="entry name" value="Phosphorylase Kinase, domain 1"/>
    <property type="match status" value="1"/>
</dbReference>
<evidence type="ECO:0000256" key="10">
    <source>
        <dbReference type="SAM" id="Phobius"/>
    </source>
</evidence>
<dbReference type="PROSITE" id="PS00108">
    <property type="entry name" value="PROTEIN_KINASE_ST"/>
    <property type="match status" value="1"/>
</dbReference>
<dbReference type="PANTHER" id="PTHR43289">
    <property type="entry name" value="MITOGEN-ACTIVATED PROTEIN KINASE KINASE KINASE 20-RELATED"/>
    <property type="match status" value="1"/>
</dbReference>
<dbReference type="InterPro" id="IPR000719">
    <property type="entry name" value="Prot_kinase_dom"/>
</dbReference>
<dbReference type="SMART" id="SM00220">
    <property type="entry name" value="S_TKc"/>
    <property type="match status" value="1"/>
</dbReference>
<evidence type="ECO:0000256" key="4">
    <source>
        <dbReference type="ARBA" id="ARBA00022741"/>
    </source>
</evidence>
<keyword evidence="10" id="KW-0812">Transmembrane</keyword>
<comment type="catalytic activity">
    <reaction evidence="7">
        <text>L-threonyl-[protein] + ATP = O-phospho-L-threonyl-[protein] + ADP + H(+)</text>
        <dbReference type="Rhea" id="RHEA:46608"/>
        <dbReference type="Rhea" id="RHEA-COMP:11060"/>
        <dbReference type="Rhea" id="RHEA-COMP:11605"/>
        <dbReference type="ChEBI" id="CHEBI:15378"/>
        <dbReference type="ChEBI" id="CHEBI:30013"/>
        <dbReference type="ChEBI" id="CHEBI:30616"/>
        <dbReference type="ChEBI" id="CHEBI:61977"/>
        <dbReference type="ChEBI" id="CHEBI:456216"/>
        <dbReference type="EC" id="2.7.11.1"/>
    </reaction>
</comment>
<evidence type="ECO:0000313" key="12">
    <source>
        <dbReference type="EMBL" id="SPM37685.1"/>
    </source>
</evidence>
<feature type="transmembrane region" description="Helical" evidence="10">
    <location>
        <begin position="329"/>
        <end position="351"/>
    </location>
</feature>
<reference evidence="12 13" key="1">
    <citation type="submission" date="2017-01" db="EMBL/GenBank/DDBJ databases">
        <authorList>
            <consortium name="Urmite Genomes"/>
        </authorList>
    </citation>
    <scope>NUCLEOTIDE SEQUENCE [LARGE SCALE GENOMIC DNA]</scope>
    <source>
        <strain evidence="12 13">AB57</strain>
    </source>
</reference>
<evidence type="ECO:0000259" key="11">
    <source>
        <dbReference type="PROSITE" id="PS50011"/>
    </source>
</evidence>
<dbReference type="Pfam" id="PF00069">
    <property type="entry name" value="Pkinase"/>
    <property type="match status" value="1"/>
</dbReference>
<organism evidence="12 13">
    <name type="scientific">Mycobacterium rhizamassiliense</name>
    <dbReference type="NCBI Taxonomy" id="1841860"/>
    <lineage>
        <taxon>Bacteria</taxon>
        <taxon>Bacillati</taxon>
        <taxon>Actinomycetota</taxon>
        <taxon>Actinomycetes</taxon>
        <taxon>Mycobacteriales</taxon>
        <taxon>Mycobacteriaceae</taxon>
        <taxon>Mycobacterium</taxon>
    </lineage>
</organism>
<evidence type="ECO:0000256" key="7">
    <source>
        <dbReference type="ARBA" id="ARBA00047899"/>
    </source>
</evidence>
<dbReference type="EMBL" id="FUFA01000006">
    <property type="protein sequence ID" value="SPM37685.1"/>
    <property type="molecule type" value="Genomic_DNA"/>
</dbReference>
<evidence type="ECO:0000256" key="9">
    <source>
        <dbReference type="SAM" id="MobiDB-lite"/>
    </source>
</evidence>
<dbReference type="GO" id="GO:0004674">
    <property type="term" value="F:protein serine/threonine kinase activity"/>
    <property type="evidence" value="ECO:0007669"/>
    <property type="project" value="UniProtKB-KW"/>
</dbReference>
<dbReference type="RefSeq" id="WP_077090176.1">
    <property type="nucleotide sequence ID" value="NZ_LT721901.1"/>
</dbReference>
<accession>A0A2U3P1W7</accession>
<evidence type="ECO:0000256" key="2">
    <source>
        <dbReference type="ARBA" id="ARBA00022527"/>
    </source>
</evidence>
<dbReference type="GO" id="GO:0005524">
    <property type="term" value="F:ATP binding"/>
    <property type="evidence" value="ECO:0007669"/>
    <property type="project" value="UniProtKB-KW"/>
</dbReference>
<dbReference type="OrthoDB" id="4658650at2"/>
<dbReference type="STRING" id="1841860.GCA_900157375_05537"/>
<dbReference type="PROSITE" id="PS50011">
    <property type="entry name" value="PROTEIN_KINASE_DOM"/>
    <property type="match status" value="1"/>
</dbReference>
<feature type="compositionally biased region" description="Pro residues" evidence="9">
    <location>
        <begin position="291"/>
        <end position="321"/>
    </location>
</feature>
<keyword evidence="13" id="KW-1185">Reference proteome</keyword>
<dbReference type="EC" id="2.7.11.1" evidence="1"/>
<evidence type="ECO:0000256" key="1">
    <source>
        <dbReference type="ARBA" id="ARBA00012513"/>
    </source>
</evidence>
<dbReference type="PANTHER" id="PTHR43289:SF6">
    <property type="entry name" value="SERINE_THREONINE-PROTEIN KINASE NEKL-3"/>
    <property type="match status" value="1"/>
</dbReference>
<evidence type="ECO:0000313" key="13">
    <source>
        <dbReference type="Proteomes" id="UP000240988"/>
    </source>
</evidence>
<evidence type="ECO:0000256" key="8">
    <source>
        <dbReference type="ARBA" id="ARBA00048679"/>
    </source>
</evidence>
<protein>
    <recommendedName>
        <fullName evidence="1">non-specific serine/threonine protein kinase</fullName>
        <ecNumber evidence="1">2.7.11.1</ecNumber>
    </recommendedName>
</protein>
<name>A0A2U3P1W7_9MYCO</name>